<sequence>MAMSSTERSRKKRALAKAREEAATAIAAQQEETKHGALLAEITLLRQQIFALSERLATRDDLRRFAAEVKGSRPQRSQDVEPFHQEAEPELVGDFLVDPLFVAKPEEARRCAEELIGIARLGDQVQVAFPLVDPSRIGLITEDPASSVMHLQPFLVSQTGVWFLSVKAVGPVTQAVYVLTETPLEALALRAVTELGKGILPPIEAFDIGEIVYVATGSRPDQIAGVIARAKQLNAYVALAYACDPAGRTTAARAAEEAARQKVSLEPVTDVLAMAGPQVTDFVQFWQLIQQQGADVVERILAGTEA</sequence>
<reference evidence="1" key="1">
    <citation type="submission" date="2016-07" db="EMBL/GenBank/DDBJ databases">
        <title>Microvirga ossetica sp. nov. a new species of rhizobia isolated from root nodules of the legume species Vicia alpestris Steven originated from North Ossetia region in the Caucasus.</title>
        <authorList>
            <person name="Safronova V.I."/>
            <person name="Kuznetsova I.G."/>
            <person name="Sazanova A.L."/>
            <person name="Belimov A."/>
            <person name="Andronov E."/>
            <person name="Osledkin Y.S."/>
            <person name="Onishchuk O.P."/>
            <person name="Kurchak O.N."/>
            <person name="Shaposhnikov A.I."/>
            <person name="Willems A."/>
            <person name="Tikhonovich I.A."/>
        </authorList>
    </citation>
    <scope>NUCLEOTIDE SEQUENCE [LARGE SCALE GENOMIC DNA]</scope>
    <source>
        <strain evidence="1">V5/3M</strain>
        <plasmid evidence="1">unnamed1</plasmid>
    </source>
</reference>
<proteinExistence type="predicted"/>
<dbReference type="AlphaFoldDB" id="A0A1B2ES99"/>
<evidence type="ECO:0000313" key="1">
    <source>
        <dbReference type="EMBL" id="ANY82702.1"/>
    </source>
</evidence>
<dbReference type="KEGG" id="moc:BB934_31075"/>
<gene>
    <name evidence="1" type="ORF">BB934_31075</name>
</gene>
<organism evidence="1">
    <name type="scientific">Microvirga ossetica</name>
    <dbReference type="NCBI Taxonomy" id="1882682"/>
    <lineage>
        <taxon>Bacteria</taxon>
        <taxon>Pseudomonadati</taxon>
        <taxon>Pseudomonadota</taxon>
        <taxon>Alphaproteobacteria</taxon>
        <taxon>Hyphomicrobiales</taxon>
        <taxon>Methylobacteriaceae</taxon>
        <taxon>Microvirga</taxon>
    </lineage>
</organism>
<dbReference type="RefSeq" id="WP_099513806.1">
    <property type="nucleotide sequence ID" value="NZ_CP016617.1"/>
</dbReference>
<name>A0A1B2ES99_9HYPH</name>
<protein>
    <submittedName>
        <fullName evidence="1">Uncharacterized protein</fullName>
    </submittedName>
</protein>
<keyword evidence="1" id="KW-0614">Plasmid</keyword>
<dbReference type="EMBL" id="CP016617">
    <property type="protein sequence ID" value="ANY82702.1"/>
    <property type="molecule type" value="Genomic_DNA"/>
</dbReference>
<geneLocation type="plasmid" evidence="1">
    <name>unnamed1</name>
</geneLocation>
<accession>A0A1B2ES99</accession>